<reference evidence="4" key="2">
    <citation type="journal article" date="2014" name="ISME J.">
        <title>Microbial stratification in low pH oxic and suboxic macroscopic growths along an acid mine drainage.</title>
        <authorList>
            <person name="Mendez-Garcia C."/>
            <person name="Mesa V."/>
            <person name="Sprenger R.R."/>
            <person name="Richter M."/>
            <person name="Diez M.S."/>
            <person name="Solano J."/>
            <person name="Bargiela R."/>
            <person name="Golyshina O.V."/>
            <person name="Manteca A."/>
            <person name="Ramos J.L."/>
            <person name="Gallego J.R."/>
            <person name="Llorente I."/>
            <person name="Martins Dos Santos V.A."/>
            <person name="Jensen O.N."/>
            <person name="Pelaez A.I."/>
            <person name="Sanchez J."/>
            <person name="Ferrer M."/>
        </authorList>
    </citation>
    <scope>NUCLEOTIDE SEQUENCE</scope>
</reference>
<keyword evidence="4" id="KW-0456">Lyase</keyword>
<name>T0Y5Z5_9ZZZZ</name>
<protein>
    <submittedName>
        <fullName evidence="4">Carboxylyase-related protein</fullName>
        <ecNumber evidence="4">4.1.1.-</ecNumber>
    </submittedName>
</protein>
<dbReference type="AlphaFoldDB" id="T0Y5Z5"/>
<comment type="similarity">
    <text evidence="1">Belongs to the UbiD family.</text>
</comment>
<evidence type="ECO:0000259" key="3">
    <source>
        <dbReference type="Pfam" id="PF20695"/>
    </source>
</evidence>
<dbReference type="Pfam" id="PF01977">
    <property type="entry name" value="UbiD"/>
    <property type="match status" value="1"/>
</dbReference>
<gene>
    <name evidence="4" type="ORF">B1B_18350</name>
</gene>
<dbReference type="InterPro" id="IPR002830">
    <property type="entry name" value="UbiD"/>
</dbReference>
<dbReference type="Pfam" id="PF20695">
    <property type="entry name" value="UbiD_N"/>
    <property type="match status" value="1"/>
</dbReference>
<feature type="domain" description="3-octaprenyl-4-hydroxybenzoate carboxy-lyase-like Rift-related" evidence="2">
    <location>
        <begin position="113"/>
        <end position="294"/>
    </location>
</feature>
<dbReference type="EMBL" id="AUZY01012291">
    <property type="protein sequence ID" value="EQD30546.1"/>
    <property type="molecule type" value="Genomic_DNA"/>
</dbReference>
<evidence type="ECO:0000313" key="4">
    <source>
        <dbReference type="EMBL" id="EQD30546.1"/>
    </source>
</evidence>
<dbReference type="GO" id="GO:0005737">
    <property type="term" value="C:cytoplasm"/>
    <property type="evidence" value="ECO:0007669"/>
    <property type="project" value="TreeGrafter"/>
</dbReference>
<evidence type="ECO:0000256" key="1">
    <source>
        <dbReference type="ARBA" id="ARBA00010021"/>
    </source>
</evidence>
<feature type="domain" description="3-octaprenyl-4-hydroxybenzoate carboxy-lyase-like N-terminal" evidence="3">
    <location>
        <begin position="21"/>
        <end position="88"/>
    </location>
</feature>
<comment type="caution">
    <text evidence="4">The sequence shown here is derived from an EMBL/GenBank/DDBJ whole genome shotgun (WGS) entry which is preliminary data.</text>
</comment>
<proteinExistence type="inferred from homology"/>
<accession>T0Y5Z5</accession>
<organism evidence="4">
    <name type="scientific">mine drainage metagenome</name>
    <dbReference type="NCBI Taxonomy" id="410659"/>
    <lineage>
        <taxon>unclassified sequences</taxon>
        <taxon>metagenomes</taxon>
        <taxon>ecological metagenomes</taxon>
    </lineage>
</organism>
<dbReference type="InterPro" id="IPR049383">
    <property type="entry name" value="UbiD-like_N"/>
</dbReference>
<dbReference type="SUPFAM" id="SSF50475">
    <property type="entry name" value="FMN-binding split barrel"/>
    <property type="match status" value="1"/>
</dbReference>
<feature type="non-terminal residue" evidence="4">
    <location>
        <position position="309"/>
    </location>
</feature>
<dbReference type="InterPro" id="IPR048304">
    <property type="entry name" value="UbiD_Rift_dom"/>
</dbReference>
<dbReference type="EC" id="4.1.1.-" evidence="4"/>
<dbReference type="GO" id="GO:0016831">
    <property type="term" value="F:carboxy-lyase activity"/>
    <property type="evidence" value="ECO:0007669"/>
    <property type="project" value="InterPro"/>
</dbReference>
<sequence>MASREGRLADPGPVVPLAPFLTRDHEVRQVEGSVDLRWGITEEILRDPRRPAWFRGTGAMTVVGNLWSSRERVARHLGVPAAGLPDLLLTALEHPTPPERVEGPAAFHVLPGPVDLTRLPVPVFFPRDAGPYLTAAIFSARWKGKQNLSFHRLWVQNPRGGPVRLVPRHLDRMVRLARAEGRDLPVAIVLGAPLEFTLAAAVATDYAVDEMEIASALWQRRCGRPLPVVELPSGCQVPRDSEIVLEGRVTQQDAPEGPFLDVLGTYDPIREQPVVEIDRIYTTEKPVLPVIVAGTGEHYVLMGLPREPL</sequence>
<dbReference type="PANTHER" id="PTHR30108">
    <property type="entry name" value="3-OCTAPRENYL-4-HYDROXYBENZOATE CARBOXY-LYASE-RELATED"/>
    <property type="match status" value="1"/>
</dbReference>
<evidence type="ECO:0000259" key="2">
    <source>
        <dbReference type="Pfam" id="PF01977"/>
    </source>
</evidence>
<dbReference type="PANTHER" id="PTHR30108:SF21">
    <property type="entry name" value="4-HYDROXYBENZOATE DECARBOXYLASE"/>
    <property type="match status" value="1"/>
</dbReference>
<reference evidence="4" key="1">
    <citation type="submission" date="2013-08" db="EMBL/GenBank/DDBJ databases">
        <authorList>
            <person name="Mendez C."/>
            <person name="Richter M."/>
            <person name="Ferrer M."/>
            <person name="Sanchez J."/>
        </authorList>
    </citation>
    <scope>NUCLEOTIDE SEQUENCE</scope>
</reference>